<evidence type="ECO:0000256" key="1">
    <source>
        <dbReference type="SAM" id="MobiDB-lite"/>
    </source>
</evidence>
<keyword evidence="4" id="KW-1185">Reference proteome</keyword>
<evidence type="ECO:0000313" key="4">
    <source>
        <dbReference type="Proteomes" id="UP001152888"/>
    </source>
</evidence>
<organism evidence="3 4">
    <name type="scientific">Acanthoscelides obtectus</name>
    <name type="common">Bean weevil</name>
    <name type="synonym">Bruchus obtectus</name>
    <dbReference type="NCBI Taxonomy" id="200917"/>
    <lineage>
        <taxon>Eukaryota</taxon>
        <taxon>Metazoa</taxon>
        <taxon>Ecdysozoa</taxon>
        <taxon>Arthropoda</taxon>
        <taxon>Hexapoda</taxon>
        <taxon>Insecta</taxon>
        <taxon>Pterygota</taxon>
        <taxon>Neoptera</taxon>
        <taxon>Endopterygota</taxon>
        <taxon>Coleoptera</taxon>
        <taxon>Polyphaga</taxon>
        <taxon>Cucujiformia</taxon>
        <taxon>Chrysomeloidea</taxon>
        <taxon>Chrysomelidae</taxon>
        <taxon>Bruchinae</taxon>
        <taxon>Bruchini</taxon>
        <taxon>Acanthoscelides</taxon>
    </lineage>
</organism>
<protein>
    <submittedName>
        <fullName evidence="3">Uncharacterized protein</fullName>
    </submittedName>
</protein>
<name>A0A9P0MJ68_ACAOB</name>
<comment type="caution">
    <text evidence="3">The sequence shown here is derived from an EMBL/GenBank/DDBJ whole genome shotgun (WGS) entry which is preliminary data.</text>
</comment>
<evidence type="ECO:0000256" key="2">
    <source>
        <dbReference type="SAM" id="Phobius"/>
    </source>
</evidence>
<dbReference type="OrthoDB" id="7290788at2759"/>
<accession>A0A9P0MJ68</accession>
<keyword evidence="2" id="KW-0472">Membrane</keyword>
<keyword evidence="2" id="KW-1133">Transmembrane helix</keyword>
<keyword evidence="2" id="KW-0812">Transmembrane</keyword>
<reference evidence="3" key="1">
    <citation type="submission" date="2022-03" db="EMBL/GenBank/DDBJ databases">
        <authorList>
            <person name="Sayadi A."/>
        </authorList>
    </citation>
    <scope>NUCLEOTIDE SEQUENCE</scope>
</reference>
<dbReference type="EMBL" id="CAKOFQ010008628">
    <property type="protein sequence ID" value="CAH2015175.1"/>
    <property type="molecule type" value="Genomic_DNA"/>
</dbReference>
<feature type="region of interest" description="Disordered" evidence="1">
    <location>
        <begin position="243"/>
        <end position="289"/>
    </location>
</feature>
<feature type="compositionally biased region" description="Basic and acidic residues" evidence="1">
    <location>
        <begin position="243"/>
        <end position="263"/>
    </location>
</feature>
<dbReference type="Proteomes" id="UP001152888">
    <property type="component" value="Unassembled WGS sequence"/>
</dbReference>
<proteinExistence type="predicted"/>
<sequence>MSSITLFRYTNTFQTFKEVALKEEEHHSLFIGDVSYASVKQIAEKNIQESIGRPRSEWNGRQLPAQSTSRFLQDDDNPEINIEDLQELEEFLIPEVPDNSNKIQIISDIQIVPPQPSDDSITVHTAVENPILEIPENCGIQINSSKFWNKEDQVKGNPLVLPEIKFWNARSNFVSKKALILKTIDLSKIKEIQEKANFLQMQEEAAIDPLIWFSRSSVFTIFLLVTVAVIFWYIWKKQIQKKNDLPQDKKDEENPESSEERPKKNVTRTKPTENRKRSYSVFRLGGKEL</sequence>
<feature type="transmembrane region" description="Helical" evidence="2">
    <location>
        <begin position="210"/>
        <end position="235"/>
    </location>
</feature>
<evidence type="ECO:0000313" key="3">
    <source>
        <dbReference type="EMBL" id="CAH2015175.1"/>
    </source>
</evidence>
<gene>
    <name evidence="3" type="ORF">ACAOBT_LOCUS34582</name>
</gene>
<dbReference type="AlphaFoldDB" id="A0A9P0MJ68"/>